<dbReference type="AlphaFoldDB" id="A0A4Y7SL86"/>
<sequence length="145" mass="16337">MPCERSRYPVYTNTLGQSTYSSRGNGPLRSRPYPSTSTPTLRRLDKRTKPLRRKCQPLTSIYRVASTIAAHYFQLNPDPKAESQENSDYPDSLASTTTDGSTPELDGEDHHPPVTPSPPIIQESDNLDSRCHVRPQYCIHLAPQR</sequence>
<feature type="region of interest" description="Disordered" evidence="1">
    <location>
        <begin position="76"/>
        <end position="128"/>
    </location>
</feature>
<reference evidence="2 3" key="1">
    <citation type="journal article" date="2019" name="Nat. Ecol. Evol.">
        <title>Megaphylogeny resolves global patterns of mushroom evolution.</title>
        <authorList>
            <person name="Varga T."/>
            <person name="Krizsan K."/>
            <person name="Foldi C."/>
            <person name="Dima B."/>
            <person name="Sanchez-Garcia M."/>
            <person name="Sanchez-Ramirez S."/>
            <person name="Szollosi G.J."/>
            <person name="Szarkandi J.G."/>
            <person name="Papp V."/>
            <person name="Albert L."/>
            <person name="Andreopoulos W."/>
            <person name="Angelini C."/>
            <person name="Antonin V."/>
            <person name="Barry K.W."/>
            <person name="Bougher N.L."/>
            <person name="Buchanan P."/>
            <person name="Buyck B."/>
            <person name="Bense V."/>
            <person name="Catcheside P."/>
            <person name="Chovatia M."/>
            <person name="Cooper J."/>
            <person name="Damon W."/>
            <person name="Desjardin D."/>
            <person name="Finy P."/>
            <person name="Geml J."/>
            <person name="Haridas S."/>
            <person name="Hughes K."/>
            <person name="Justo A."/>
            <person name="Karasinski D."/>
            <person name="Kautmanova I."/>
            <person name="Kiss B."/>
            <person name="Kocsube S."/>
            <person name="Kotiranta H."/>
            <person name="LaButti K.M."/>
            <person name="Lechner B.E."/>
            <person name="Liimatainen K."/>
            <person name="Lipzen A."/>
            <person name="Lukacs Z."/>
            <person name="Mihaltcheva S."/>
            <person name="Morgado L.N."/>
            <person name="Niskanen T."/>
            <person name="Noordeloos M.E."/>
            <person name="Ohm R.A."/>
            <person name="Ortiz-Santana B."/>
            <person name="Ovrebo C."/>
            <person name="Racz N."/>
            <person name="Riley R."/>
            <person name="Savchenko A."/>
            <person name="Shiryaev A."/>
            <person name="Soop K."/>
            <person name="Spirin V."/>
            <person name="Szebenyi C."/>
            <person name="Tomsovsky M."/>
            <person name="Tulloss R.E."/>
            <person name="Uehling J."/>
            <person name="Grigoriev I.V."/>
            <person name="Vagvolgyi C."/>
            <person name="Papp T."/>
            <person name="Martin F.M."/>
            <person name="Miettinen O."/>
            <person name="Hibbett D.S."/>
            <person name="Nagy L.G."/>
        </authorList>
    </citation>
    <scope>NUCLEOTIDE SEQUENCE [LARGE SCALE GENOMIC DNA]</scope>
    <source>
        <strain evidence="2 3">FP101781</strain>
    </source>
</reference>
<protein>
    <submittedName>
        <fullName evidence="2">Uncharacterized protein</fullName>
    </submittedName>
</protein>
<gene>
    <name evidence="2" type="ORF">FA13DRAFT_1715940</name>
</gene>
<keyword evidence="3" id="KW-1185">Reference proteome</keyword>
<feature type="compositionally biased region" description="Basic residues" evidence="1">
    <location>
        <begin position="44"/>
        <end position="55"/>
    </location>
</feature>
<evidence type="ECO:0000313" key="2">
    <source>
        <dbReference type="EMBL" id="TEB22630.1"/>
    </source>
</evidence>
<organism evidence="2 3">
    <name type="scientific">Coprinellus micaceus</name>
    <name type="common">Glistening ink-cap mushroom</name>
    <name type="synonym">Coprinus micaceus</name>
    <dbReference type="NCBI Taxonomy" id="71717"/>
    <lineage>
        <taxon>Eukaryota</taxon>
        <taxon>Fungi</taxon>
        <taxon>Dikarya</taxon>
        <taxon>Basidiomycota</taxon>
        <taxon>Agaricomycotina</taxon>
        <taxon>Agaricomycetes</taxon>
        <taxon>Agaricomycetidae</taxon>
        <taxon>Agaricales</taxon>
        <taxon>Agaricineae</taxon>
        <taxon>Psathyrellaceae</taxon>
        <taxon>Coprinellus</taxon>
    </lineage>
</organism>
<evidence type="ECO:0000313" key="3">
    <source>
        <dbReference type="Proteomes" id="UP000298030"/>
    </source>
</evidence>
<proteinExistence type="predicted"/>
<feature type="region of interest" description="Disordered" evidence="1">
    <location>
        <begin position="1"/>
        <end position="55"/>
    </location>
</feature>
<evidence type="ECO:0000256" key="1">
    <source>
        <dbReference type="SAM" id="MobiDB-lite"/>
    </source>
</evidence>
<dbReference type="EMBL" id="QPFP01000088">
    <property type="protein sequence ID" value="TEB22630.1"/>
    <property type="molecule type" value="Genomic_DNA"/>
</dbReference>
<accession>A0A4Y7SL86</accession>
<feature type="compositionally biased region" description="Polar residues" evidence="1">
    <location>
        <begin position="11"/>
        <end position="24"/>
    </location>
</feature>
<name>A0A4Y7SL86_COPMI</name>
<dbReference type="Proteomes" id="UP000298030">
    <property type="component" value="Unassembled WGS sequence"/>
</dbReference>
<comment type="caution">
    <text evidence="2">The sequence shown here is derived from an EMBL/GenBank/DDBJ whole genome shotgun (WGS) entry which is preliminary data.</text>
</comment>
<feature type="compositionally biased region" description="Polar residues" evidence="1">
    <location>
        <begin position="84"/>
        <end position="101"/>
    </location>
</feature>